<feature type="region of interest" description="Disordered" evidence="1">
    <location>
        <begin position="44"/>
        <end position="63"/>
    </location>
</feature>
<feature type="compositionally biased region" description="Basic and acidic residues" evidence="1">
    <location>
        <begin position="44"/>
        <end position="61"/>
    </location>
</feature>
<protein>
    <submittedName>
        <fullName evidence="3">Uncharacterized protein</fullName>
    </submittedName>
</protein>
<dbReference type="Proteomes" id="UP001287356">
    <property type="component" value="Unassembled WGS sequence"/>
</dbReference>
<evidence type="ECO:0000256" key="2">
    <source>
        <dbReference type="SAM" id="Phobius"/>
    </source>
</evidence>
<proteinExistence type="predicted"/>
<feature type="transmembrane region" description="Helical" evidence="2">
    <location>
        <begin position="283"/>
        <end position="305"/>
    </location>
</feature>
<keyword evidence="4" id="KW-1185">Reference proteome</keyword>
<evidence type="ECO:0000256" key="1">
    <source>
        <dbReference type="SAM" id="MobiDB-lite"/>
    </source>
</evidence>
<name>A0AAE0NJK7_9PEZI</name>
<comment type="caution">
    <text evidence="3">The sequence shown here is derived from an EMBL/GenBank/DDBJ whole genome shotgun (WGS) entry which is preliminary data.</text>
</comment>
<evidence type="ECO:0000313" key="3">
    <source>
        <dbReference type="EMBL" id="KAK3382741.1"/>
    </source>
</evidence>
<dbReference type="EMBL" id="JAULSN010000001">
    <property type="protein sequence ID" value="KAK3382741.1"/>
    <property type="molecule type" value="Genomic_DNA"/>
</dbReference>
<reference evidence="3" key="2">
    <citation type="submission" date="2023-06" db="EMBL/GenBank/DDBJ databases">
        <authorList>
            <consortium name="Lawrence Berkeley National Laboratory"/>
            <person name="Haridas S."/>
            <person name="Hensen N."/>
            <person name="Bonometti L."/>
            <person name="Westerberg I."/>
            <person name="Brannstrom I.O."/>
            <person name="Guillou S."/>
            <person name="Cros-Aarteil S."/>
            <person name="Calhoun S."/>
            <person name="Kuo A."/>
            <person name="Mondo S."/>
            <person name="Pangilinan J."/>
            <person name="Riley R."/>
            <person name="Labutti K."/>
            <person name="Andreopoulos B."/>
            <person name="Lipzen A."/>
            <person name="Chen C."/>
            <person name="Yanf M."/>
            <person name="Daum C."/>
            <person name="Ng V."/>
            <person name="Clum A."/>
            <person name="Steindorff A."/>
            <person name="Ohm R."/>
            <person name="Martin F."/>
            <person name="Silar P."/>
            <person name="Natvig D."/>
            <person name="Lalanne C."/>
            <person name="Gautier V."/>
            <person name="Ament-Velasquez S.L."/>
            <person name="Kruys A."/>
            <person name="Hutchinson M.I."/>
            <person name="Powell A.J."/>
            <person name="Barry K."/>
            <person name="Miller A.N."/>
            <person name="Grigoriev I.V."/>
            <person name="Debuchy R."/>
            <person name="Gladieux P."/>
            <person name="Thoren M.H."/>
            <person name="Johannesson H."/>
        </authorList>
    </citation>
    <scope>NUCLEOTIDE SEQUENCE</scope>
    <source>
        <strain evidence="3">CBS 958.72</strain>
    </source>
</reference>
<keyword evidence="2" id="KW-1133">Transmembrane helix</keyword>
<feature type="transmembrane region" description="Helical" evidence="2">
    <location>
        <begin position="311"/>
        <end position="333"/>
    </location>
</feature>
<gene>
    <name evidence="3" type="ORF">B0T24DRAFT_672701</name>
</gene>
<feature type="transmembrane region" description="Helical" evidence="2">
    <location>
        <begin position="252"/>
        <end position="271"/>
    </location>
</feature>
<keyword evidence="2" id="KW-0812">Transmembrane</keyword>
<feature type="transmembrane region" description="Helical" evidence="2">
    <location>
        <begin position="196"/>
        <end position="215"/>
    </location>
</feature>
<accession>A0AAE0NJK7</accession>
<keyword evidence="2" id="KW-0472">Membrane</keyword>
<evidence type="ECO:0000313" key="4">
    <source>
        <dbReference type="Proteomes" id="UP001287356"/>
    </source>
</evidence>
<sequence length="342" mass="37049">MDFSAPSPQSPLDPDPQGASAAALLQAAHMATVEYENRELKFQGVGHEEDHQDEVKDKPEGLVRPLTPTRGLRIGMAALFSDYDEVLCGGSPRYYPRLSDEINPLRAFGKALYRDRRTYYTRGLDFSVEALDRRPPTADEKTVEECMPLPSSSPLFEPHHRFWMLGPAPRRHMRKATNRRRHQWPKARRLRAVSKIAATAAICSGIAALPMAAAVGHPHAALDAAQHLAAGVSVAASAAIPPLRSSNFIDNGYWAMAYAAWGTAVSVLFVLELMQRATNLQRRLLGGTVLFSTLSLLGTLSQSAGSPLEGILTWAPLALTASLCLVPGLIGAAELRAAADVI</sequence>
<dbReference type="AlphaFoldDB" id="A0AAE0NJK7"/>
<reference evidence="3" key="1">
    <citation type="journal article" date="2023" name="Mol. Phylogenet. Evol.">
        <title>Genome-scale phylogeny and comparative genomics of the fungal order Sordariales.</title>
        <authorList>
            <person name="Hensen N."/>
            <person name="Bonometti L."/>
            <person name="Westerberg I."/>
            <person name="Brannstrom I.O."/>
            <person name="Guillou S."/>
            <person name="Cros-Aarteil S."/>
            <person name="Calhoun S."/>
            <person name="Haridas S."/>
            <person name="Kuo A."/>
            <person name="Mondo S."/>
            <person name="Pangilinan J."/>
            <person name="Riley R."/>
            <person name="LaButti K."/>
            <person name="Andreopoulos B."/>
            <person name="Lipzen A."/>
            <person name="Chen C."/>
            <person name="Yan M."/>
            <person name="Daum C."/>
            <person name="Ng V."/>
            <person name="Clum A."/>
            <person name="Steindorff A."/>
            <person name="Ohm R.A."/>
            <person name="Martin F."/>
            <person name="Silar P."/>
            <person name="Natvig D.O."/>
            <person name="Lalanne C."/>
            <person name="Gautier V."/>
            <person name="Ament-Velasquez S.L."/>
            <person name="Kruys A."/>
            <person name="Hutchinson M.I."/>
            <person name="Powell A.J."/>
            <person name="Barry K."/>
            <person name="Miller A.N."/>
            <person name="Grigoriev I.V."/>
            <person name="Debuchy R."/>
            <person name="Gladieux P."/>
            <person name="Hiltunen Thoren M."/>
            <person name="Johannesson H."/>
        </authorList>
    </citation>
    <scope>NUCLEOTIDE SEQUENCE</scope>
    <source>
        <strain evidence="3">CBS 958.72</strain>
    </source>
</reference>
<organism evidence="3 4">
    <name type="scientific">Lasiosphaeria ovina</name>
    <dbReference type="NCBI Taxonomy" id="92902"/>
    <lineage>
        <taxon>Eukaryota</taxon>
        <taxon>Fungi</taxon>
        <taxon>Dikarya</taxon>
        <taxon>Ascomycota</taxon>
        <taxon>Pezizomycotina</taxon>
        <taxon>Sordariomycetes</taxon>
        <taxon>Sordariomycetidae</taxon>
        <taxon>Sordariales</taxon>
        <taxon>Lasiosphaeriaceae</taxon>
        <taxon>Lasiosphaeria</taxon>
    </lineage>
</organism>